<feature type="domain" description="Nucleoporin Nup133/Nup155-like N-terminal" evidence="11">
    <location>
        <begin position="84"/>
        <end position="455"/>
    </location>
</feature>
<name>A0A9P5S4K6_9FUNG</name>
<evidence type="ECO:0000256" key="1">
    <source>
        <dbReference type="ARBA" id="ARBA00004259"/>
    </source>
</evidence>
<evidence type="ECO:0000256" key="9">
    <source>
        <dbReference type="SAM" id="MobiDB-lite"/>
    </source>
</evidence>
<dbReference type="InterPro" id="IPR014908">
    <property type="entry name" value="Nucleoporin_Nup133/Nup155_N"/>
</dbReference>
<evidence type="ECO:0000256" key="6">
    <source>
        <dbReference type="ARBA" id="ARBA00023010"/>
    </source>
</evidence>
<feature type="coiled-coil region" evidence="8">
    <location>
        <begin position="1212"/>
        <end position="1243"/>
    </location>
</feature>
<dbReference type="GO" id="GO:0031080">
    <property type="term" value="C:nuclear pore outer ring"/>
    <property type="evidence" value="ECO:0007669"/>
    <property type="project" value="TreeGrafter"/>
</dbReference>
<dbReference type="AlphaFoldDB" id="A0A9P5S4K6"/>
<comment type="subcellular location">
    <subcellularLocation>
        <location evidence="1">Nucleus envelope</location>
    </subcellularLocation>
</comment>
<dbReference type="PANTHER" id="PTHR13405:SF11">
    <property type="entry name" value="NUCLEAR PORE COMPLEX PROTEIN NUP133"/>
    <property type="match status" value="1"/>
</dbReference>
<keyword evidence="8" id="KW-0175">Coiled coil</keyword>
<evidence type="ECO:0000256" key="4">
    <source>
        <dbReference type="ARBA" id="ARBA00022816"/>
    </source>
</evidence>
<feature type="compositionally biased region" description="Basic and acidic residues" evidence="9">
    <location>
        <begin position="15"/>
        <end position="24"/>
    </location>
</feature>
<protein>
    <submittedName>
        <fullName evidence="12">Uncharacterized protein</fullName>
    </submittedName>
</protein>
<dbReference type="InterPro" id="IPR015943">
    <property type="entry name" value="WD40/YVTN_repeat-like_dom_sf"/>
</dbReference>
<comment type="caution">
    <text evidence="12">The sequence shown here is derived from an EMBL/GenBank/DDBJ whole genome shotgun (WGS) entry which is preliminary data.</text>
</comment>
<keyword evidence="5" id="KW-0653">Protein transport</keyword>
<evidence type="ECO:0000256" key="7">
    <source>
        <dbReference type="ARBA" id="ARBA00023242"/>
    </source>
</evidence>
<keyword evidence="3" id="KW-0813">Transport</keyword>
<evidence type="ECO:0000256" key="5">
    <source>
        <dbReference type="ARBA" id="ARBA00022927"/>
    </source>
</evidence>
<dbReference type="Proteomes" id="UP000748756">
    <property type="component" value="Unassembled WGS sequence"/>
</dbReference>
<evidence type="ECO:0000256" key="8">
    <source>
        <dbReference type="SAM" id="Coils"/>
    </source>
</evidence>
<proteinExistence type="inferred from homology"/>
<feature type="region of interest" description="Disordered" evidence="9">
    <location>
        <begin position="1"/>
        <end position="48"/>
    </location>
</feature>
<dbReference type="PANTHER" id="PTHR13405">
    <property type="entry name" value="NUCLEAR PORE COMPLEX PROTEIN NUP133"/>
    <property type="match status" value="1"/>
</dbReference>
<feature type="domain" description="Nucleoporin Nup133/Nup155-like C-terminal" evidence="10">
    <location>
        <begin position="842"/>
        <end position="1248"/>
    </location>
</feature>
<dbReference type="InterPro" id="IPR037624">
    <property type="entry name" value="Nup133-like"/>
</dbReference>
<keyword evidence="13" id="KW-1185">Reference proteome</keyword>
<evidence type="ECO:0000256" key="2">
    <source>
        <dbReference type="ARBA" id="ARBA00005569"/>
    </source>
</evidence>
<evidence type="ECO:0000259" key="11">
    <source>
        <dbReference type="Pfam" id="PF08801"/>
    </source>
</evidence>
<dbReference type="GO" id="GO:0006606">
    <property type="term" value="P:protein import into nucleus"/>
    <property type="evidence" value="ECO:0007669"/>
    <property type="project" value="TreeGrafter"/>
</dbReference>
<dbReference type="GO" id="GO:0000972">
    <property type="term" value="P:transcription-dependent tethering of RNA polymerase II gene DNA at nuclear periphery"/>
    <property type="evidence" value="ECO:0007669"/>
    <property type="project" value="TreeGrafter"/>
</dbReference>
<dbReference type="EMBL" id="JAAAUQ010000197">
    <property type="protein sequence ID" value="KAF9153097.1"/>
    <property type="molecule type" value="Genomic_DNA"/>
</dbReference>
<sequence length="1277" mass="143865">MFAAKATKGGSPIIPKERTLERPSPKTSSQTLSRDKSSLSTTSYDSQEFSWVPNHDSDYSGFDSGDDIDDESIYSKNDRTLVAYFGPLPREAEEALNNSDPYTNTMISKVDFDTGFGMVVSHAKCYIWAVQKETTYRSPPMCYTLPMPPNNNPTPETAPLLPVVTITKSDEPHYGILACSPDGTCWYWNNIDICFSNVDQHVDTKINIQSKDYVSKVEFAGPMGYFVATKFANVYQVSIKKQYGASTLSLTQLNGKPGGAIASIFNMIGVVQGPDESQHLAAMTSGPRLQDQHGRWDLFVMTRKSLFKWHLYRSGECTLEVEVPLRDEIKDRILDDHTAVLPMGSDPSVRVLDIQYIRNGKLLVFATFFNTAHRTAHTPLACALFTISCRHGSGFDIEHVKYLQRTIEEDIRPEASPKLVVPLGGPGVFIIMPRAVIISSTLPDSTFEDLVPFKTDRIIGSGYEDWKQHVLDLASSSELTIICKSSGRLGIHLQLDDKGHPLPLTATSPENEKEEMTAQLQAKLEQAVFFSGKKHNPISFDLAHYDGGDLNQASLNVSRDILNSHAQLLGTGRDVTTGLSVRYQRIKNIIDCIQDAEMASRLLVDTRFQLCWSTEKLAAANEVWNQYQHRRRAVRDDTTLKENLDRVMQDAAAKSLHRIGAHSTEDPLANFMKYHINELGALLSSLQTSVAKAQESHRAILVRDINKILIASLRSAWNFRRLNVGKYALQDRSTLEPWTGTESIIKALTKQYTATLNLCVVAPEQNGTSMDVDKDSSEFLAPLERELRDQLCDLADFTLQAHSEHLQYLEGLPTSTESSIRIATAVTAYEDTKTALLGPLGNLDKTHRAIQLAQKYKDFTTLVRLSSDDEVVINGYLAKYQQEFANALFQWYIDTDSVGAPTNTFRFAACMSVERMPKLLEQSEQNSDMFTNFIDNHDCSDFGWLHDIKIKRFGEGSRRLQEAAARENYLDRRMTMASLSKLLFLAEGTRDSHIHEGTVSYAARCNEELITATVQVDVANFLETQGEAMATIPDKAEAILKELESPILAKQKVLRKASKLAHQSRSLYETVAGVLEAIEKLLERNVLSSEDLLDVLMLQQAGEINNMNVCGISLDICFQATDIPENRRPYVLQDIWRRIFIADKDAYWRLEDVSDSEARERLMASWMCRAYAVIFHADGHKDEMMLRPQEAKCTMPHNLFRERSLTRGETDEAELKRRYEGLIQDYELENNELNQRIREGQLVEKWQRVKMIVKEERAAAMTSLGSQDAIMKDVEMA</sequence>
<dbReference type="SUPFAM" id="SSF117289">
    <property type="entry name" value="Nucleoporin domain"/>
    <property type="match status" value="1"/>
</dbReference>
<evidence type="ECO:0000259" key="10">
    <source>
        <dbReference type="Pfam" id="PF03177"/>
    </source>
</evidence>
<keyword evidence="4" id="KW-0509">mRNA transport</keyword>
<evidence type="ECO:0000313" key="12">
    <source>
        <dbReference type="EMBL" id="KAF9153097.1"/>
    </source>
</evidence>
<dbReference type="InterPro" id="IPR007187">
    <property type="entry name" value="Nucleoporin_Nup133/Nup155_C"/>
</dbReference>
<evidence type="ECO:0000313" key="13">
    <source>
        <dbReference type="Proteomes" id="UP000748756"/>
    </source>
</evidence>
<comment type="similarity">
    <text evidence="2">Belongs to the nucleoporin Nup133 family.</text>
</comment>
<accession>A0A9P5S4K6</accession>
<dbReference type="Gene3D" id="2.130.10.10">
    <property type="entry name" value="YVTN repeat-like/Quinoprotein amine dehydrogenase"/>
    <property type="match status" value="1"/>
</dbReference>
<feature type="compositionally biased region" description="Polar residues" evidence="9">
    <location>
        <begin position="25"/>
        <end position="48"/>
    </location>
</feature>
<dbReference type="GO" id="GO:0017056">
    <property type="term" value="F:structural constituent of nuclear pore"/>
    <property type="evidence" value="ECO:0007669"/>
    <property type="project" value="InterPro"/>
</dbReference>
<dbReference type="GO" id="GO:0016973">
    <property type="term" value="P:poly(A)+ mRNA export from nucleus"/>
    <property type="evidence" value="ECO:0007669"/>
    <property type="project" value="TreeGrafter"/>
</dbReference>
<keyword evidence="6" id="KW-0811">Translocation</keyword>
<dbReference type="Gene3D" id="1.20.58.1380">
    <property type="match status" value="1"/>
</dbReference>
<dbReference type="Pfam" id="PF08801">
    <property type="entry name" value="Nucleoporin_N"/>
    <property type="match status" value="1"/>
</dbReference>
<organism evidence="12 13">
    <name type="scientific">Linnemannia schmuckeri</name>
    <dbReference type="NCBI Taxonomy" id="64567"/>
    <lineage>
        <taxon>Eukaryota</taxon>
        <taxon>Fungi</taxon>
        <taxon>Fungi incertae sedis</taxon>
        <taxon>Mucoromycota</taxon>
        <taxon>Mortierellomycotina</taxon>
        <taxon>Mortierellomycetes</taxon>
        <taxon>Mortierellales</taxon>
        <taxon>Mortierellaceae</taxon>
        <taxon>Linnemannia</taxon>
    </lineage>
</organism>
<evidence type="ECO:0000256" key="3">
    <source>
        <dbReference type="ARBA" id="ARBA00022448"/>
    </source>
</evidence>
<dbReference type="Pfam" id="PF03177">
    <property type="entry name" value="Nucleoporin_C"/>
    <property type="match status" value="1"/>
</dbReference>
<reference evidence="12" key="1">
    <citation type="journal article" date="2020" name="Fungal Divers.">
        <title>Resolving the Mortierellaceae phylogeny through synthesis of multi-gene phylogenetics and phylogenomics.</title>
        <authorList>
            <person name="Vandepol N."/>
            <person name="Liber J."/>
            <person name="Desiro A."/>
            <person name="Na H."/>
            <person name="Kennedy M."/>
            <person name="Barry K."/>
            <person name="Grigoriev I.V."/>
            <person name="Miller A.N."/>
            <person name="O'Donnell K."/>
            <person name="Stajich J.E."/>
            <person name="Bonito G."/>
        </authorList>
    </citation>
    <scope>NUCLEOTIDE SEQUENCE</scope>
    <source>
        <strain evidence="12">NRRL 6426</strain>
    </source>
</reference>
<keyword evidence="7" id="KW-0539">Nucleus</keyword>
<gene>
    <name evidence="12" type="ORF">BG015_004078</name>
</gene>
<dbReference type="OrthoDB" id="103454at2759"/>